<dbReference type="PANTHER" id="PTHR33048">
    <property type="entry name" value="PTH11-LIKE INTEGRAL MEMBRANE PROTEIN (AFU_ORTHOLOGUE AFUA_5G11245)"/>
    <property type="match status" value="1"/>
</dbReference>
<dbReference type="PROSITE" id="PS51257">
    <property type="entry name" value="PROKAR_LIPOPROTEIN"/>
    <property type="match status" value="1"/>
</dbReference>
<feature type="compositionally biased region" description="Polar residues" evidence="6">
    <location>
        <begin position="217"/>
        <end position="231"/>
    </location>
</feature>
<proteinExistence type="inferred from homology"/>
<sequence length="322" mass="35390">MTIVTFRKLRFDDIALVAALRYYASNILLYLLLACLKISLALLVVAIKPKRWVAIALHGVIAVTAAWAIAAILTVALQCGPTRWVMGPTKDDTCIDQYSALIGLRVVDILTDLALSVLPAVMVSGIQMPLSKRLIVAFMFGLRVMTPIFTAVTIAKYADFYNAPTSLRPFKVVTPSIWTLVVINISLITACLPSIKRWLTDWAAGVANAGVREPWELQNSSGHGDSRSSPMSGLRSFAKSQVRSGNMSKSGKETPTMDVGYSPHHYGQGRAEGEERVVDDGDSKKGLTDGILQTVDYHVEYERDRDDGLWDGSEREGRRSKM</sequence>
<evidence type="ECO:0000256" key="1">
    <source>
        <dbReference type="ARBA" id="ARBA00004141"/>
    </source>
</evidence>
<feature type="domain" description="Rhodopsin" evidence="8">
    <location>
        <begin position="17"/>
        <end position="199"/>
    </location>
</feature>
<feature type="compositionally biased region" description="Polar residues" evidence="6">
    <location>
        <begin position="238"/>
        <end position="249"/>
    </location>
</feature>
<evidence type="ECO:0000313" key="10">
    <source>
        <dbReference type="Proteomes" id="UP001271007"/>
    </source>
</evidence>
<feature type="transmembrane region" description="Helical" evidence="7">
    <location>
        <begin position="54"/>
        <end position="78"/>
    </location>
</feature>
<keyword evidence="10" id="KW-1185">Reference proteome</keyword>
<feature type="transmembrane region" description="Helical" evidence="7">
    <location>
        <begin position="27"/>
        <end position="47"/>
    </location>
</feature>
<feature type="region of interest" description="Disordered" evidence="6">
    <location>
        <begin position="302"/>
        <end position="322"/>
    </location>
</feature>
<dbReference type="InterPro" id="IPR052337">
    <property type="entry name" value="SAT4-like"/>
</dbReference>
<dbReference type="AlphaFoldDB" id="A0AAJ0GHK8"/>
<comment type="caution">
    <text evidence="9">The sequence shown here is derived from an EMBL/GenBank/DDBJ whole genome shotgun (WGS) entry which is preliminary data.</text>
</comment>
<protein>
    <recommendedName>
        <fullName evidence="8">Rhodopsin domain-containing protein</fullName>
    </recommendedName>
</protein>
<evidence type="ECO:0000256" key="5">
    <source>
        <dbReference type="ARBA" id="ARBA00038359"/>
    </source>
</evidence>
<comment type="similarity">
    <text evidence="5">Belongs to the SAT4 family.</text>
</comment>
<keyword evidence="4 7" id="KW-0472">Membrane</keyword>
<evidence type="ECO:0000256" key="6">
    <source>
        <dbReference type="SAM" id="MobiDB-lite"/>
    </source>
</evidence>
<dbReference type="PANTHER" id="PTHR33048:SF47">
    <property type="entry name" value="INTEGRAL MEMBRANE PROTEIN-RELATED"/>
    <property type="match status" value="1"/>
</dbReference>
<evidence type="ECO:0000256" key="3">
    <source>
        <dbReference type="ARBA" id="ARBA00022989"/>
    </source>
</evidence>
<accession>A0AAJ0GHK8</accession>
<comment type="subcellular location">
    <subcellularLocation>
        <location evidence="1">Membrane</location>
        <topology evidence="1">Multi-pass membrane protein</topology>
    </subcellularLocation>
</comment>
<dbReference type="Proteomes" id="UP001271007">
    <property type="component" value="Unassembled WGS sequence"/>
</dbReference>
<evidence type="ECO:0000259" key="8">
    <source>
        <dbReference type="Pfam" id="PF20684"/>
    </source>
</evidence>
<organism evidence="9 10">
    <name type="scientific">Extremus antarcticus</name>
    <dbReference type="NCBI Taxonomy" id="702011"/>
    <lineage>
        <taxon>Eukaryota</taxon>
        <taxon>Fungi</taxon>
        <taxon>Dikarya</taxon>
        <taxon>Ascomycota</taxon>
        <taxon>Pezizomycotina</taxon>
        <taxon>Dothideomycetes</taxon>
        <taxon>Dothideomycetidae</taxon>
        <taxon>Mycosphaerellales</taxon>
        <taxon>Extremaceae</taxon>
        <taxon>Extremus</taxon>
    </lineage>
</organism>
<dbReference type="GO" id="GO:0016020">
    <property type="term" value="C:membrane"/>
    <property type="evidence" value="ECO:0007669"/>
    <property type="project" value="UniProtKB-SubCell"/>
</dbReference>
<keyword evidence="3 7" id="KW-1133">Transmembrane helix</keyword>
<feature type="compositionally biased region" description="Basic and acidic residues" evidence="6">
    <location>
        <begin position="271"/>
        <end position="287"/>
    </location>
</feature>
<feature type="transmembrane region" description="Helical" evidence="7">
    <location>
        <begin position="134"/>
        <end position="157"/>
    </location>
</feature>
<dbReference type="InterPro" id="IPR049326">
    <property type="entry name" value="Rhodopsin_dom_fungi"/>
</dbReference>
<feature type="region of interest" description="Disordered" evidence="6">
    <location>
        <begin position="217"/>
        <end position="289"/>
    </location>
</feature>
<dbReference type="Pfam" id="PF20684">
    <property type="entry name" value="Fung_rhodopsin"/>
    <property type="match status" value="1"/>
</dbReference>
<feature type="transmembrane region" description="Helical" evidence="7">
    <location>
        <begin position="177"/>
        <end position="195"/>
    </location>
</feature>
<evidence type="ECO:0000256" key="7">
    <source>
        <dbReference type="SAM" id="Phobius"/>
    </source>
</evidence>
<name>A0AAJ0GHK8_9PEZI</name>
<evidence type="ECO:0000256" key="4">
    <source>
        <dbReference type="ARBA" id="ARBA00023136"/>
    </source>
</evidence>
<dbReference type="EMBL" id="JAWDJX010000002">
    <property type="protein sequence ID" value="KAK3057749.1"/>
    <property type="molecule type" value="Genomic_DNA"/>
</dbReference>
<reference evidence="9" key="1">
    <citation type="submission" date="2023-04" db="EMBL/GenBank/DDBJ databases">
        <title>Black Yeasts Isolated from many extreme environments.</title>
        <authorList>
            <person name="Coleine C."/>
            <person name="Stajich J.E."/>
            <person name="Selbmann L."/>
        </authorList>
    </citation>
    <scope>NUCLEOTIDE SEQUENCE</scope>
    <source>
        <strain evidence="9">CCFEE 5312</strain>
    </source>
</reference>
<keyword evidence="2 7" id="KW-0812">Transmembrane</keyword>
<gene>
    <name evidence="9" type="ORF">LTR09_000822</name>
</gene>
<evidence type="ECO:0000256" key="2">
    <source>
        <dbReference type="ARBA" id="ARBA00022692"/>
    </source>
</evidence>
<evidence type="ECO:0000313" key="9">
    <source>
        <dbReference type="EMBL" id="KAK3057749.1"/>
    </source>
</evidence>